<dbReference type="AlphaFoldDB" id="A0A2T5PRW0"/>
<organism evidence="2 3">
    <name type="scientific">Ectopseudomonas oleovorans</name>
    <name type="common">Pseudomonas oleovorans</name>
    <dbReference type="NCBI Taxonomy" id="301"/>
    <lineage>
        <taxon>Bacteria</taxon>
        <taxon>Pseudomonadati</taxon>
        <taxon>Pseudomonadota</taxon>
        <taxon>Gammaproteobacteria</taxon>
        <taxon>Pseudomonadales</taxon>
        <taxon>Pseudomonadaceae</taxon>
        <taxon>Ectopseudomonas</taxon>
    </lineage>
</organism>
<evidence type="ECO:0000313" key="3">
    <source>
        <dbReference type="Proteomes" id="UP000244052"/>
    </source>
</evidence>
<comment type="caution">
    <text evidence="2">The sequence shown here is derived from an EMBL/GenBank/DDBJ whole genome shotgun (WGS) entry which is preliminary data.</text>
</comment>
<evidence type="ECO:0000313" key="2">
    <source>
        <dbReference type="EMBL" id="PTU80461.1"/>
    </source>
</evidence>
<reference evidence="2 3" key="1">
    <citation type="submission" date="2018-04" db="EMBL/GenBank/DDBJ databases">
        <title>Pseudomonas sp. nov., isolated from mangrove soil.</title>
        <authorList>
            <person name="Chen C."/>
        </authorList>
    </citation>
    <scope>NUCLEOTIDE SEQUENCE [LARGE SCALE GENOMIC DNA]</scope>
    <source>
        <strain evidence="2 3">JCM 14246</strain>
    </source>
</reference>
<gene>
    <name evidence="2" type="ORF">DBO86_03040</name>
</gene>
<accession>A0A2T5PRW0</accession>
<evidence type="ECO:0000256" key="1">
    <source>
        <dbReference type="SAM" id="MobiDB-lite"/>
    </source>
</evidence>
<protein>
    <submittedName>
        <fullName evidence="2">Uncharacterized protein</fullName>
    </submittedName>
</protein>
<keyword evidence="3" id="KW-1185">Reference proteome</keyword>
<feature type="region of interest" description="Disordered" evidence="1">
    <location>
        <begin position="1"/>
        <end position="59"/>
    </location>
</feature>
<name>A0A2T5PRW0_ECTOL</name>
<dbReference type="Proteomes" id="UP000244052">
    <property type="component" value="Unassembled WGS sequence"/>
</dbReference>
<sequence>MAGHKNSRVQAVSPASMQAAYDEKTVDDSAPVDQQNRKAGLGFPIRMPSQTDPMVRIAS</sequence>
<proteinExistence type="predicted"/>
<dbReference type="EMBL" id="QASO01000018">
    <property type="protein sequence ID" value="PTU80461.1"/>
    <property type="molecule type" value="Genomic_DNA"/>
</dbReference>